<sequence length="101" mass="11843">MYCKKCDKEFHRSACPIKLGKYHCRVCNEEVNISLNSIVCVNALEMPVEVEDYCLDREISTHYQNEVIMIENDNNIFAKWLRINGYKFKSENYDLVAIIAT</sequence>
<gene>
    <name evidence="1" type="ORF">LCGC14_1756500</name>
</gene>
<proteinExistence type="predicted"/>
<dbReference type="AlphaFoldDB" id="A0A0F9HPL9"/>
<organism evidence="1">
    <name type="scientific">marine sediment metagenome</name>
    <dbReference type="NCBI Taxonomy" id="412755"/>
    <lineage>
        <taxon>unclassified sequences</taxon>
        <taxon>metagenomes</taxon>
        <taxon>ecological metagenomes</taxon>
    </lineage>
</organism>
<accession>A0A0F9HPL9</accession>
<dbReference type="EMBL" id="LAZR01016274">
    <property type="protein sequence ID" value="KKM05202.1"/>
    <property type="molecule type" value="Genomic_DNA"/>
</dbReference>
<comment type="caution">
    <text evidence="1">The sequence shown here is derived from an EMBL/GenBank/DDBJ whole genome shotgun (WGS) entry which is preliminary data.</text>
</comment>
<name>A0A0F9HPL9_9ZZZZ</name>
<evidence type="ECO:0000313" key="1">
    <source>
        <dbReference type="EMBL" id="KKM05202.1"/>
    </source>
</evidence>
<reference evidence="1" key="1">
    <citation type="journal article" date="2015" name="Nature">
        <title>Complex archaea that bridge the gap between prokaryotes and eukaryotes.</title>
        <authorList>
            <person name="Spang A."/>
            <person name="Saw J.H."/>
            <person name="Jorgensen S.L."/>
            <person name="Zaremba-Niedzwiedzka K."/>
            <person name="Martijn J."/>
            <person name="Lind A.E."/>
            <person name="van Eijk R."/>
            <person name="Schleper C."/>
            <person name="Guy L."/>
            <person name="Ettema T.J."/>
        </authorList>
    </citation>
    <scope>NUCLEOTIDE SEQUENCE</scope>
</reference>
<protein>
    <submittedName>
        <fullName evidence="1">Uncharacterized protein</fullName>
    </submittedName>
</protein>